<feature type="domain" description="SsuA/THI5-like" evidence="5">
    <location>
        <begin position="46"/>
        <end position="262"/>
    </location>
</feature>
<evidence type="ECO:0000313" key="7">
    <source>
        <dbReference type="Proteomes" id="UP000242415"/>
    </source>
</evidence>
<accession>A0A1H3KMW2</accession>
<protein>
    <submittedName>
        <fullName evidence="6">NitT/TauT family transport system substrate-binding protein</fullName>
    </submittedName>
</protein>
<gene>
    <name evidence="6" type="ORF">SAMN05444365_102549</name>
</gene>
<evidence type="ECO:0000259" key="5">
    <source>
        <dbReference type="Pfam" id="PF09084"/>
    </source>
</evidence>
<evidence type="ECO:0000256" key="2">
    <source>
        <dbReference type="ARBA" id="ARBA00010742"/>
    </source>
</evidence>
<proteinExistence type="inferred from homology"/>
<evidence type="ECO:0000313" key="6">
    <source>
        <dbReference type="EMBL" id="SDY53068.1"/>
    </source>
</evidence>
<dbReference type="PANTHER" id="PTHR30024:SF47">
    <property type="entry name" value="TAURINE-BINDING PERIPLASMIC PROTEIN"/>
    <property type="match status" value="1"/>
</dbReference>
<comment type="subcellular location">
    <subcellularLocation>
        <location evidence="1">Periplasm</location>
    </subcellularLocation>
</comment>
<name>A0A1H3KMW2_9ACTN</name>
<evidence type="ECO:0000256" key="4">
    <source>
        <dbReference type="SAM" id="SignalP"/>
    </source>
</evidence>
<dbReference type="Gene3D" id="3.40.190.10">
    <property type="entry name" value="Periplasmic binding protein-like II"/>
    <property type="match status" value="2"/>
</dbReference>
<dbReference type="OrthoDB" id="5348911at2"/>
<feature type="chain" id="PRO_5039331685" evidence="4">
    <location>
        <begin position="19"/>
        <end position="321"/>
    </location>
</feature>
<dbReference type="Proteomes" id="UP000242415">
    <property type="component" value="Unassembled WGS sequence"/>
</dbReference>
<dbReference type="AlphaFoldDB" id="A0A1H3KMW2"/>
<dbReference type="EMBL" id="FNPH01000002">
    <property type="protein sequence ID" value="SDY53068.1"/>
    <property type="molecule type" value="Genomic_DNA"/>
</dbReference>
<dbReference type="SUPFAM" id="SSF53850">
    <property type="entry name" value="Periplasmic binding protein-like II"/>
    <property type="match status" value="1"/>
</dbReference>
<dbReference type="PANTHER" id="PTHR30024">
    <property type="entry name" value="ALIPHATIC SULFONATES-BINDING PROTEIN-RELATED"/>
    <property type="match status" value="1"/>
</dbReference>
<evidence type="ECO:0000256" key="1">
    <source>
        <dbReference type="ARBA" id="ARBA00004418"/>
    </source>
</evidence>
<organism evidence="6 7">
    <name type="scientific">Micromonospora pattaloongensis</name>
    <dbReference type="NCBI Taxonomy" id="405436"/>
    <lineage>
        <taxon>Bacteria</taxon>
        <taxon>Bacillati</taxon>
        <taxon>Actinomycetota</taxon>
        <taxon>Actinomycetes</taxon>
        <taxon>Micromonosporales</taxon>
        <taxon>Micromonosporaceae</taxon>
        <taxon>Micromonospora</taxon>
    </lineage>
</organism>
<keyword evidence="7" id="KW-1185">Reference proteome</keyword>
<dbReference type="RefSeq" id="WP_091554099.1">
    <property type="nucleotide sequence ID" value="NZ_FNPH01000002.1"/>
</dbReference>
<evidence type="ECO:0000256" key="3">
    <source>
        <dbReference type="ARBA" id="ARBA00022729"/>
    </source>
</evidence>
<dbReference type="CDD" id="cd13652">
    <property type="entry name" value="PBP2_ThiY_THI5_like_1"/>
    <property type="match status" value="1"/>
</dbReference>
<dbReference type="InterPro" id="IPR015168">
    <property type="entry name" value="SsuA/THI5"/>
</dbReference>
<reference evidence="7" key="1">
    <citation type="submission" date="2016-10" db="EMBL/GenBank/DDBJ databases">
        <authorList>
            <person name="Varghese N."/>
            <person name="Submissions S."/>
        </authorList>
    </citation>
    <scope>NUCLEOTIDE SEQUENCE [LARGE SCALE GENOMIC DNA]</scope>
    <source>
        <strain evidence="7">DSM 45245</strain>
    </source>
</reference>
<dbReference type="PROSITE" id="PS51257">
    <property type="entry name" value="PROKAR_LIPOPROTEIN"/>
    <property type="match status" value="1"/>
</dbReference>
<dbReference type="GO" id="GO:0042597">
    <property type="term" value="C:periplasmic space"/>
    <property type="evidence" value="ECO:0007669"/>
    <property type="project" value="UniProtKB-SubCell"/>
</dbReference>
<comment type="similarity">
    <text evidence="2">Belongs to the bacterial solute-binding protein SsuA/TauA family.</text>
</comment>
<keyword evidence="3 4" id="KW-0732">Signal</keyword>
<dbReference type="STRING" id="405436.SAMN05444365_102549"/>
<dbReference type="Pfam" id="PF09084">
    <property type="entry name" value="NMT1"/>
    <property type="match status" value="1"/>
</dbReference>
<sequence length="321" mass="33305">MRRSLVALTAATALLLTAACGGGSSDDEASSGGVTAVKVGVIPIVDVAPIYLGKEKGFFATRGINLTMESGQGGAAIVPGVVSGQFQFGFSNVTSLMVAQSKGVPIKAVANGVASTGKTGADFGGVVVKANSPIKNAKDLAGKKVAVNTQKNIGDTTVRESVRKAGGDPSGITFVEMPFAQMPAAVDKGQVDAAWVVEPSLSVAKDAGARVVAWNYVDAAPDLTVAVYFTSTKLAQENPDMVKKFSEAMAESLSYANAHPDEVRAVLKTYTDIDQVILDQMTLPMWPTDINRASIEQLAKLGQADGVFTKAPDLNQLLPQS</sequence>
<feature type="signal peptide" evidence="4">
    <location>
        <begin position="1"/>
        <end position="18"/>
    </location>
</feature>